<dbReference type="Proteomes" id="UP000250157">
    <property type="component" value="Segment"/>
</dbReference>
<dbReference type="EMBL" id="LC371242">
    <property type="protein sequence ID" value="BBC78105.1"/>
    <property type="molecule type" value="Genomic_DNA"/>
</dbReference>
<evidence type="ECO:0000313" key="2">
    <source>
        <dbReference type="Proteomes" id="UP000250157"/>
    </source>
</evidence>
<dbReference type="Pfam" id="PF10849">
    <property type="entry name" value="DUF2654"/>
    <property type="match status" value="1"/>
</dbReference>
<dbReference type="InterPro" id="IPR022558">
    <property type="entry name" value="DUF2654"/>
</dbReference>
<keyword evidence="2" id="KW-1185">Reference proteome</keyword>
<accession>A0A2Z5ZCB3</accession>
<dbReference type="RefSeq" id="YP_010090752.1">
    <property type="nucleotide sequence ID" value="NC_055721.1"/>
</dbReference>
<organism evidence="1 2">
    <name type="scientific">Escherichia phage EcS1</name>
    <dbReference type="NCBI Taxonomy" id="2083276"/>
    <lineage>
        <taxon>Viruses</taxon>
        <taxon>Duplodnaviria</taxon>
        <taxon>Heunggongvirae</taxon>
        <taxon>Uroviricota</taxon>
        <taxon>Caudoviricetes</taxon>
        <taxon>Pantevenvirales</taxon>
        <taxon>Straboviridae</taxon>
        <taxon>Tevenvirinae</taxon>
        <taxon>Kagamiyamavirus</taxon>
        <taxon>Kagamiyamavirus ecs1</taxon>
    </lineage>
</organism>
<reference evidence="1 2" key="1">
    <citation type="submission" date="2018-02" db="EMBL/GenBank/DDBJ databases">
        <title>Full genome sequencing of a novel polyvalent bacteriophage as one of T4-Family member.</title>
        <authorList>
            <person name="Kawasaki T."/>
            <person name="Saad A.M."/>
            <person name="Yamada T."/>
        </authorList>
    </citation>
    <scope>NUCLEOTIDE SEQUENCE [LARGE SCALE GENOMIC DNA]</scope>
    <source>
        <strain evidence="1 2">EcS1</strain>
    </source>
</reference>
<name>A0A2Z5ZCB3_9CAUD</name>
<dbReference type="KEGG" id="vg:65108244"/>
<protein>
    <submittedName>
        <fullName evidence="1">Uncharacterized protein</fullName>
    </submittedName>
</protein>
<evidence type="ECO:0000313" key="1">
    <source>
        <dbReference type="EMBL" id="BBC78105.1"/>
    </source>
</evidence>
<dbReference type="GeneID" id="65108244"/>
<sequence length="117" mass="13734">MTPEYQNDLAPGEAFREELEHSENEYQEEIARMQEAARVEANAKAQKIYRKNKRELDRLNLHAQAAVLENNFAAYKYAIEKSRTILRQPFNDEIITVGWQTTRKQIWDIINAHSSKV</sequence>
<proteinExistence type="predicted"/>